<protein>
    <submittedName>
        <fullName evidence="3">DUF2007 domain-containing protein</fullName>
    </submittedName>
</protein>
<dbReference type="Gene3D" id="3.30.70.790">
    <property type="entry name" value="UreE, C-terminal domain"/>
    <property type="match status" value="1"/>
</dbReference>
<dbReference type="Pfam" id="PF09413">
    <property type="entry name" value="DUF2007"/>
    <property type="match status" value="1"/>
</dbReference>
<reference evidence="3 4" key="1">
    <citation type="submission" date="2024-08" db="EMBL/GenBank/DDBJ databases">
        <authorList>
            <person name="Ishaq N."/>
        </authorList>
    </citation>
    <scope>NUCLEOTIDE SEQUENCE [LARGE SCALE GENOMIC DNA]</scope>
    <source>
        <strain evidence="3 4">JCM 30400</strain>
    </source>
</reference>
<dbReference type="RefSeq" id="WP_371844753.1">
    <property type="nucleotide sequence ID" value="NZ_JBGMEL010000024.1"/>
</dbReference>
<dbReference type="EMBL" id="JBGMEL010000024">
    <property type="protein sequence ID" value="MFA0792381.1"/>
    <property type="molecule type" value="Genomic_DNA"/>
</dbReference>
<accession>A0ABV4NSH0</accession>
<sequence>MLVTIARFSFPYEAQIAKARLESEGIEAFIADEHTINMQWLYSDAMGGVRLQVTETDVDEARDILNQDRSALVDQALGGRGKRKCERCSSTNLEPFTKGKKPAFLVFLLLGMPLFFYQHGVKCKNCGHFKKINNRRQ</sequence>
<evidence type="ECO:0000313" key="4">
    <source>
        <dbReference type="Proteomes" id="UP001569414"/>
    </source>
</evidence>
<evidence type="ECO:0000256" key="1">
    <source>
        <dbReference type="SAM" id="Phobius"/>
    </source>
</evidence>
<keyword evidence="4" id="KW-1185">Reference proteome</keyword>
<keyword evidence="1" id="KW-0472">Membrane</keyword>
<evidence type="ECO:0000259" key="2">
    <source>
        <dbReference type="Pfam" id="PF09413"/>
    </source>
</evidence>
<dbReference type="InterPro" id="IPR011322">
    <property type="entry name" value="N-reg_PII-like_a/b"/>
</dbReference>
<feature type="transmembrane region" description="Helical" evidence="1">
    <location>
        <begin position="103"/>
        <end position="121"/>
    </location>
</feature>
<evidence type="ECO:0000313" key="3">
    <source>
        <dbReference type="EMBL" id="MFA0792381.1"/>
    </source>
</evidence>
<proteinExistence type="predicted"/>
<gene>
    <name evidence="3" type="ORF">ACCI51_17725</name>
</gene>
<keyword evidence="1" id="KW-0812">Transmembrane</keyword>
<dbReference type="InterPro" id="IPR018551">
    <property type="entry name" value="DUF2007"/>
</dbReference>
<organism evidence="3 4">
    <name type="scientific">Microbulbifer echini</name>
    <dbReference type="NCBI Taxonomy" id="1529067"/>
    <lineage>
        <taxon>Bacteria</taxon>
        <taxon>Pseudomonadati</taxon>
        <taxon>Pseudomonadota</taxon>
        <taxon>Gammaproteobacteria</taxon>
        <taxon>Cellvibrionales</taxon>
        <taxon>Microbulbiferaceae</taxon>
        <taxon>Microbulbifer</taxon>
    </lineage>
</organism>
<name>A0ABV4NSH0_9GAMM</name>
<comment type="caution">
    <text evidence="3">The sequence shown here is derived from an EMBL/GenBank/DDBJ whole genome shotgun (WGS) entry which is preliminary data.</text>
</comment>
<dbReference type="Proteomes" id="UP001569414">
    <property type="component" value="Unassembled WGS sequence"/>
</dbReference>
<feature type="domain" description="DUF2007" evidence="2">
    <location>
        <begin position="3"/>
        <end position="66"/>
    </location>
</feature>
<keyword evidence="1" id="KW-1133">Transmembrane helix</keyword>
<dbReference type="SUPFAM" id="SSF54913">
    <property type="entry name" value="GlnB-like"/>
    <property type="match status" value="1"/>
</dbReference>